<evidence type="ECO:0000313" key="3">
    <source>
        <dbReference type="EMBL" id="KAL3272267.1"/>
    </source>
</evidence>
<accession>A0ABD2N136</accession>
<evidence type="ECO:0000256" key="1">
    <source>
        <dbReference type="SAM" id="MobiDB-lite"/>
    </source>
</evidence>
<feature type="compositionally biased region" description="Polar residues" evidence="1">
    <location>
        <begin position="83"/>
        <end position="96"/>
    </location>
</feature>
<evidence type="ECO:0000313" key="4">
    <source>
        <dbReference type="Proteomes" id="UP001516400"/>
    </source>
</evidence>
<feature type="chain" id="PRO_5044896109" evidence="2">
    <location>
        <begin position="17"/>
        <end position="96"/>
    </location>
</feature>
<organism evidence="3 4">
    <name type="scientific">Cryptolaemus montrouzieri</name>
    <dbReference type="NCBI Taxonomy" id="559131"/>
    <lineage>
        <taxon>Eukaryota</taxon>
        <taxon>Metazoa</taxon>
        <taxon>Ecdysozoa</taxon>
        <taxon>Arthropoda</taxon>
        <taxon>Hexapoda</taxon>
        <taxon>Insecta</taxon>
        <taxon>Pterygota</taxon>
        <taxon>Neoptera</taxon>
        <taxon>Endopterygota</taxon>
        <taxon>Coleoptera</taxon>
        <taxon>Polyphaga</taxon>
        <taxon>Cucujiformia</taxon>
        <taxon>Coccinelloidea</taxon>
        <taxon>Coccinellidae</taxon>
        <taxon>Scymninae</taxon>
        <taxon>Scymnini</taxon>
        <taxon>Cryptolaemus</taxon>
    </lineage>
</organism>
<feature type="signal peptide" evidence="2">
    <location>
        <begin position="1"/>
        <end position="16"/>
    </location>
</feature>
<keyword evidence="4" id="KW-1185">Reference proteome</keyword>
<dbReference type="Proteomes" id="UP001516400">
    <property type="component" value="Unassembled WGS sequence"/>
</dbReference>
<keyword evidence="2" id="KW-0732">Signal</keyword>
<proteinExistence type="predicted"/>
<reference evidence="3 4" key="1">
    <citation type="journal article" date="2021" name="BMC Biol.">
        <title>Horizontally acquired antibacterial genes associated with adaptive radiation of ladybird beetles.</title>
        <authorList>
            <person name="Li H.S."/>
            <person name="Tang X.F."/>
            <person name="Huang Y.H."/>
            <person name="Xu Z.Y."/>
            <person name="Chen M.L."/>
            <person name="Du X.Y."/>
            <person name="Qiu B.Y."/>
            <person name="Chen P.T."/>
            <person name="Zhang W."/>
            <person name="Slipinski A."/>
            <person name="Escalona H.E."/>
            <person name="Waterhouse R.M."/>
            <person name="Zwick A."/>
            <person name="Pang H."/>
        </authorList>
    </citation>
    <scope>NUCLEOTIDE SEQUENCE [LARGE SCALE GENOMIC DNA]</scope>
    <source>
        <strain evidence="3">SYSU2018</strain>
    </source>
</reference>
<comment type="caution">
    <text evidence="3">The sequence shown here is derived from an EMBL/GenBank/DDBJ whole genome shotgun (WGS) entry which is preliminary data.</text>
</comment>
<gene>
    <name evidence="3" type="ORF">HHI36_022748</name>
</gene>
<dbReference type="AlphaFoldDB" id="A0ABD2N136"/>
<sequence>MFTILLSNLLANTSLATESPGGKYTQQIYNFELFTFRDTQISSASLSKSSKSRGPNLLRTAMKTPPPYFLEDTDESRSRRNTEYSQVSTNSLSKTV</sequence>
<protein>
    <submittedName>
        <fullName evidence="3">Uncharacterized protein</fullName>
    </submittedName>
</protein>
<dbReference type="EMBL" id="JABFTP020000042">
    <property type="protein sequence ID" value="KAL3272267.1"/>
    <property type="molecule type" value="Genomic_DNA"/>
</dbReference>
<evidence type="ECO:0000256" key="2">
    <source>
        <dbReference type="SAM" id="SignalP"/>
    </source>
</evidence>
<feature type="region of interest" description="Disordered" evidence="1">
    <location>
        <begin position="44"/>
        <end position="96"/>
    </location>
</feature>
<name>A0ABD2N136_9CUCU</name>